<evidence type="ECO:0000256" key="1">
    <source>
        <dbReference type="SAM" id="MobiDB-lite"/>
    </source>
</evidence>
<protein>
    <submittedName>
        <fullName evidence="2">Uncharacterized protein</fullName>
    </submittedName>
</protein>
<sequence>MGTSHASLALQDPVIVSLITSYARITDLHSLCLTNKSLSAYATRRLYHSLILTNPSSALLACETLRNTPQLAAHVRGLVLGSGSPPLWQLLKRTFEFLPNLEALALDTRRVQLSWVFPCTPSFRLRDLRLGIPWDARVAAFVRAQPTLRALWVLELAADYVLSPPTTPETQSHVSKDVDTNTNTGTGTGIADPDEAKMDRKRETMTMDLPLLATLECPLRLAHAFVNCPLTHLQVLGGGGDTMSSETDATDSGTSDDLLPQRLIPRLARASKTLRSLSFHDVPESCALMIVALVAQHCSQLLYFGIIPLPSSPRSAIHDALIRFKALVMIEFDISTWVPLPSGALQRTVVTELHVYRPSLRCVSLWISSRRFVWRYDAEMDLWAGHVDQRGVGGWKSV</sequence>
<keyword evidence="3" id="KW-1185">Reference proteome</keyword>
<reference evidence="2" key="1">
    <citation type="journal article" date="2022" name="New Phytol.">
        <title>Evolutionary transition to the ectomycorrhizal habit in the genomes of a hyperdiverse lineage of mushroom-forming fungi.</title>
        <authorList>
            <person name="Looney B."/>
            <person name="Miyauchi S."/>
            <person name="Morin E."/>
            <person name="Drula E."/>
            <person name="Courty P.E."/>
            <person name="Kohler A."/>
            <person name="Kuo A."/>
            <person name="LaButti K."/>
            <person name="Pangilinan J."/>
            <person name="Lipzen A."/>
            <person name="Riley R."/>
            <person name="Andreopoulos W."/>
            <person name="He G."/>
            <person name="Johnson J."/>
            <person name="Nolan M."/>
            <person name="Tritt A."/>
            <person name="Barry K.W."/>
            <person name="Grigoriev I.V."/>
            <person name="Nagy L.G."/>
            <person name="Hibbett D."/>
            <person name="Henrissat B."/>
            <person name="Matheny P.B."/>
            <person name="Labbe J."/>
            <person name="Martin F.M."/>
        </authorList>
    </citation>
    <scope>NUCLEOTIDE SEQUENCE</scope>
    <source>
        <strain evidence="2">BPL690</strain>
    </source>
</reference>
<evidence type="ECO:0000313" key="2">
    <source>
        <dbReference type="EMBL" id="KAI0293852.1"/>
    </source>
</evidence>
<dbReference type="EMBL" id="WTXG01000088">
    <property type="protein sequence ID" value="KAI0293852.1"/>
    <property type="molecule type" value="Genomic_DNA"/>
</dbReference>
<comment type="caution">
    <text evidence="2">The sequence shown here is derived from an EMBL/GenBank/DDBJ whole genome shotgun (WGS) entry which is preliminary data.</text>
</comment>
<evidence type="ECO:0000313" key="3">
    <source>
        <dbReference type="Proteomes" id="UP001203297"/>
    </source>
</evidence>
<gene>
    <name evidence="2" type="ORF">B0F90DRAFT_1760629</name>
</gene>
<feature type="region of interest" description="Disordered" evidence="1">
    <location>
        <begin position="165"/>
        <end position="199"/>
    </location>
</feature>
<name>A0AAD4LWY7_9AGAM</name>
<dbReference type="Proteomes" id="UP001203297">
    <property type="component" value="Unassembled WGS sequence"/>
</dbReference>
<organism evidence="2 3">
    <name type="scientific">Multifurca ochricompacta</name>
    <dbReference type="NCBI Taxonomy" id="376703"/>
    <lineage>
        <taxon>Eukaryota</taxon>
        <taxon>Fungi</taxon>
        <taxon>Dikarya</taxon>
        <taxon>Basidiomycota</taxon>
        <taxon>Agaricomycotina</taxon>
        <taxon>Agaricomycetes</taxon>
        <taxon>Russulales</taxon>
        <taxon>Russulaceae</taxon>
        <taxon>Multifurca</taxon>
    </lineage>
</organism>
<dbReference type="AlphaFoldDB" id="A0AAD4LWY7"/>
<accession>A0AAD4LWY7</accession>
<proteinExistence type="predicted"/>